<accession>A0AA88DL83</accession>
<comment type="caution">
    <text evidence="2">The sequence shown here is derived from an EMBL/GenBank/DDBJ whole genome shotgun (WGS) entry which is preliminary data.</text>
</comment>
<name>A0AA88DL83_FICCA</name>
<evidence type="ECO:0000313" key="3">
    <source>
        <dbReference type="Proteomes" id="UP001187192"/>
    </source>
</evidence>
<keyword evidence="3" id="KW-1185">Reference proteome</keyword>
<gene>
    <name evidence="2" type="ORF">TIFTF001_026350</name>
</gene>
<dbReference type="Proteomes" id="UP001187192">
    <property type="component" value="Unassembled WGS sequence"/>
</dbReference>
<feature type="compositionally biased region" description="Basic and acidic residues" evidence="1">
    <location>
        <begin position="34"/>
        <end position="55"/>
    </location>
</feature>
<reference evidence="2" key="1">
    <citation type="submission" date="2023-07" db="EMBL/GenBank/DDBJ databases">
        <title>draft genome sequence of fig (Ficus carica).</title>
        <authorList>
            <person name="Takahashi T."/>
            <person name="Nishimura K."/>
        </authorList>
    </citation>
    <scope>NUCLEOTIDE SEQUENCE</scope>
</reference>
<proteinExistence type="predicted"/>
<dbReference type="EMBL" id="BTGU01000069">
    <property type="protein sequence ID" value="GMN57235.1"/>
    <property type="molecule type" value="Genomic_DNA"/>
</dbReference>
<protein>
    <submittedName>
        <fullName evidence="2">Uncharacterized protein</fullName>
    </submittedName>
</protein>
<organism evidence="2 3">
    <name type="scientific">Ficus carica</name>
    <name type="common">Common fig</name>
    <dbReference type="NCBI Taxonomy" id="3494"/>
    <lineage>
        <taxon>Eukaryota</taxon>
        <taxon>Viridiplantae</taxon>
        <taxon>Streptophyta</taxon>
        <taxon>Embryophyta</taxon>
        <taxon>Tracheophyta</taxon>
        <taxon>Spermatophyta</taxon>
        <taxon>Magnoliopsida</taxon>
        <taxon>eudicotyledons</taxon>
        <taxon>Gunneridae</taxon>
        <taxon>Pentapetalae</taxon>
        <taxon>rosids</taxon>
        <taxon>fabids</taxon>
        <taxon>Rosales</taxon>
        <taxon>Moraceae</taxon>
        <taxon>Ficeae</taxon>
        <taxon>Ficus</taxon>
    </lineage>
</organism>
<sequence length="79" mass="9374">MKGGFWIRGLERHEKPIPNLRENAEEEEEDEDQERERAREERGEREREKEEKDLHQSTSPFEGELTPLVNGDGELLLDE</sequence>
<dbReference type="AlphaFoldDB" id="A0AA88DL83"/>
<feature type="compositionally biased region" description="Acidic residues" evidence="1">
    <location>
        <begin position="24"/>
        <end position="33"/>
    </location>
</feature>
<evidence type="ECO:0000313" key="2">
    <source>
        <dbReference type="EMBL" id="GMN57235.1"/>
    </source>
</evidence>
<feature type="region of interest" description="Disordered" evidence="1">
    <location>
        <begin position="1"/>
        <end position="79"/>
    </location>
</feature>
<evidence type="ECO:0000256" key="1">
    <source>
        <dbReference type="SAM" id="MobiDB-lite"/>
    </source>
</evidence>